<comment type="caution">
    <text evidence="1">The sequence shown here is derived from an EMBL/GenBank/DDBJ whole genome shotgun (WGS) entry which is preliminary data.</text>
</comment>
<gene>
    <name evidence="1" type="ORF">EDC45_0554</name>
</gene>
<name>A0A4R6VCB1_9PAST</name>
<keyword evidence="2" id="KW-1185">Reference proteome</keyword>
<accession>A0A4R6VCB1</accession>
<sequence>MLSFLFSLMLFSVVFIAVGRWHGQQRKTAVEIYQRYQALQIADNQRQRRLLGLPCSASCRRNRIMFHIYCQGEEIKVSYPSGEIIL</sequence>
<protein>
    <submittedName>
        <fullName evidence="1">Prepilin peptidase dependent protein C</fullName>
    </submittedName>
</protein>
<dbReference type="EMBL" id="SNYQ01000001">
    <property type="protein sequence ID" value="TDQ59887.1"/>
    <property type="molecule type" value="Genomic_DNA"/>
</dbReference>
<dbReference type="Pfam" id="PF17344">
    <property type="entry name" value="DUF5374"/>
    <property type="match status" value="1"/>
</dbReference>
<organism evidence="1 2">
    <name type="scientific">Mesocricetibacter intestinalis</name>
    <dbReference type="NCBI Taxonomy" id="1521930"/>
    <lineage>
        <taxon>Bacteria</taxon>
        <taxon>Pseudomonadati</taxon>
        <taxon>Pseudomonadota</taxon>
        <taxon>Gammaproteobacteria</taxon>
        <taxon>Pasteurellales</taxon>
        <taxon>Pasteurellaceae</taxon>
        <taxon>Mesocricetibacter</taxon>
    </lineage>
</organism>
<dbReference type="InterPro" id="IPR020511">
    <property type="entry name" value="Uncharacterised_HI0941"/>
</dbReference>
<evidence type="ECO:0000313" key="1">
    <source>
        <dbReference type="EMBL" id="TDQ59887.1"/>
    </source>
</evidence>
<dbReference type="RefSeq" id="WP_341777534.1">
    <property type="nucleotide sequence ID" value="NZ_SNYQ01000001.1"/>
</dbReference>
<reference evidence="1 2" key="1">
    <citation type="submission" date="2019-03" db="EMBL/GenBank/DDBJ databases">
        <title>Genomic Encyclopedia of Type Strains, Phase IV (KMG-IV): sequencing the most valuable type-strain genomes for metagenomic binning, comparative biology and taxonomic classification.</title>
        <authorList>
            <person name="Goeker M."/>
        </authorList>
    </citation>
    <scope>NUCLEOTIDE SEQUENCE [LARGE SCALE GENOMIC DNA]</scope>
    <source>
        <strain evidence="1 2">DSM 28403</strain>
    </source>
</reference>
<proteinExistence type="predicted"/>
<dbReference type="Proteomes" id="UP000295657">
    <property type="component" value="Unassembled WGS sequence"/>
</dbReference>
<evidence type="ECO:0000313" key="2">
    <source>
        <dbReference type="Proteomes" id="UP000295657"/>
    </source>
</evidence>
<dbReference type="AlphaFoldDB" id="A0A4R6VCB1"/>